<feature type="domain" description="Malic enzyme NAD-binding" evidence="4">
    <location>
        <begin position="10"/>
        <end position="247"/>
    </location>
</feature>
<dbReference type="SMART" id="SM00919">
    <property type="entry name" value="Malic_M"/>
    <property type="match status" value="1"/>
</dbReference>
<gene>
    <name evidence="6" type="ORF">JBS370_LOCUS35270</name>
    <name evidence="5" type="ORF">ZHD862_LOCUS37574</name>
</gene>
<dbReference type="PROSITE" id="PS00331">
    <property type="entry name" value="MALIC_ENZYMES"/>
    <property type="match status" value="1"/>
</dbReference>
<keyword evidence="3" id="KW-1133">Transmembrane helix</keyword>
<dbReference type="AlphaFoldDB" id="A0A815TJF9"/>
<dbReference type="GO" id="GO:0016491">
    <property type="term" value="F:oxidoreductase activity"/>
    <property type="evidence" value="ECO:0007669"/>
    <property type="project" value="UniProtKB-KW"/>
</dbReference>
<sequence>MQIPVFHDDQHGTAIITAAGLINATYLTNRTFNNMKIVVNGAGAAAIACIGLLIAIGADSKNIILCDTKGVVYKGRQEGMNQWKELYAADTNLRTLSETIKDADVLLGLSTKGAITKAMVASMAANPIIFAMANPDPEITPEEVKTVRGDAIIATGRSDYNNQVNNVMGFPYIFRGALDVRATTINQDMKIAAARALAELARQPVPDEVYKAYAGKKMSFGPDYIIPVPFDPRLITTIPIAVAKAAIDSGVAKISTFNIHKYKKELESRLNPTSHYMNLLLEKIHASPLQKIVFAEGEEEEVIMAAIMMRDASYAIPILVGRSDKIFATLERMRLKDDLAGITIMNAAVNPNLDQYIEKLYTRLQRTGYLHRDCARLVKSNRNIFSACMIACGEADCMVTGITQSYYNNLEDIMKIMGAKENNRILGYSIMISKEHNIIIADNSISEIPNEHDLVEITLQTASIAKNMGMNPRAALLSFSTFGNPIRENTNRIREAIKILDSMKLDFEYDGEMSAEVALNPNLRNLYQFCRLSGPANVLIMPGMHSAKISTQLLQELAGGIFIGPIISGLQYPVQILQMGISASEIIKFATFACIDSINNKVI</sequence>
<organism evidence="5 7">
    <name type="scientific">Rotaria sordida</name>
    <dbReference type="NCBI Taxonomy" id="392033"/>
    <lineage>
        <taxon>Eukaryota</taxon>
        <taxon>Metazoa</taxon>
        <taxon>Spiralia</taxon>
        <taxon>Gnathifera</taxon>
        <taxon>Rotifera</taxon>
        <taxon>Eurotatoria</taxon>
        <taxon>Bdelloidea</taxon>
        <taxon>Philodinida</taxon>
        <taxon>Philodinidae</taxon>
        <taxon>Rotaria</taxon>
    </lineage>
</organism>
<dbReference type="EMBL" id="CAJOBD010012078">
    <property type="protein sequence ID" value="CAF4176243.1"/>
    <property type="molecule type" value="Genomic_DNA"/>
</dbReference>
<comment type="caution">
    <text evidence="5">The sequence shown here is derived from an EMBL/GenBank/DDBJ whole genome shotgun (WGS) entry which is preliminary data.</text>
</comment>
<dbReference type="GO" id="GO:0016746">
    <property type="term" value="F:acyltransferase activity"/>
    <property type="evidence" value="ECO:0007669"/>
    <property type="project" value="InterPro"/>
</dbReference>
<dbReference type="InterPro" id="IPR036291">
    <property type="entry name" value="NAD(P)-bd_dom_sf"/>
</dbReference>
<evidence type="ECO:0000313" key="5">
    <source>
        <dbReference type="EMBL" id="CAF1503852.1"/>
    </source>
</evidence>
<dbReference type="SUPFAM" id="SSF53659">
    <property type="entry name" value="Isocitrate/Isopropylmalate dehydrogenase-like"/>
    <property type="match status" value="1"/>
</dbReference>
<dbReference type="CDD" id="cd05311">
    <property type="entry name" value="NAD_bind_2_malic_enz"/>
    <property type="match status" value="1"/>
</dbReference>
<dbReference type="InterPro" id="IPR012302">
    <property type="entry name" value="Malic_NAD-bd"/>
</dbReference>
<dbReference type="Pfam" id="PF01515">
    <property type="entry name" value="PTA_PTB"/>
    <property type="match status" value="1"/>
</dbReference>
<evidence type="ECO:0000256" key="2">
    <source>
        <dbReference type="ARBA" id="ARBA00023002"/>
    </source>
</evidence>
<dbReference type="PANTHER" id="PTHR43237">
    <property type="entry name" value="NADP-DEPENDENT MALIC ENZYME"/>
    <property type="match status" value="1"/>
</dbReference>
<comment type="cofactor">
    <cofactor evidence="1">
        <name>Mg(2+)</name>
        <dbReference type="ChEBI" id="CHEBI:18420"/>
    </cofactor>
</comment>
<keyword evidence="3" id="KW-0812">Transmembrane</keyword>
<name>A0A815TJF9_9BILA</name>
<dbReference type="Pfam" id="PF03949">
    <property type="entry name" value="Malic_M"/>
    <property type="match status" value="1"/>
</dbReference>
<dbReference type="InterPro" id="IPR002505">
    <property type="entry name" value="PTA_PTB"/>
</dbReference>
<dbReference type="Gene3D" id="3.40.50.10750">
    <property type="entry name" value="Isocitrate/Isopropylmalate dehydrogenase-like"/>
    <property type="match status" value="1"/>
</dbReference>
<evidence type="ECO:0000313" key="6">
    <source>
        <dbReference type="EMBL" id="CAF4176243.1"/>
    </source>
</evidence>
<dbReference type="InterPro" id="IPR015884">
    <property type="entry name" value="Malic_enzyme_CS"/>
</dbReference>
<dbReference type="GO" id="GO:0051287">
    <property type="term" value="F:NAD binding"/>
    <property type="evidence" value="ECO:0007669"/>
    <property type="project" value="InterPro"/>
</dbReference>
<dbReference type="SUPFAM" id="SSF51735">
    <property type="entry name" value="NAD(P)-binding Rossmann-fold domains"/>
    <property type="match status" value="1"/>
</dbReference>
<reference evidence="5" key="1">
    <citation type="submission" date="2021-02" db="EMBL/GenBank/DDBJ databases">
        <authorList>
            <person name="Nowell W R."/>
        </authorList>
    </citation>
    <scope>NUCLEOTIDE SEQUENCE</scope>
</reference>
<dbReference type="Gene3D" id="3.40.50.10950">
    <property type="match status" value="1"/>
</dbReference>
<dbReference type="InterPro" id="IPR042113">
    <property type="entry name" value="P_AcTrfase_dom1"/>
</dbReference>
<dbReference type="Proteomes" id="UP000663864">
    <property type="component" value="Unassembled WGS sequence"/>
</dbReference>
<dbReference type="Proteomes" id="UP000663836">
    <property type="component" value="Unassembled WGS sequence"/>
</dbReference>
<dbReference type="PANTHER" id="PTHR43237:SF4">
    <property type="entry name" value="NADP-DEPENDENT MALIC ENZYME"/>
    <property type="match status" value="1"/>
</dbReference>
<proteinExistence type="predicted"/>
<dbReference type="InterPro" id="IPR045213">
    <property type="entry name" value="Malic_NAD-bd_bact_type"/>
</dbReference>
<evidence type="ECO:0000256" key="1">
    <source>
        <dbReference type="ARBA" id="ARBA00001946"/>
    </source>
</evidence>
<accession>A0A815TJF9</accession>
<dbReference type="FunFam" id="3.40.50.720:FF:000095">
    <property type="entry name" value="NADP-dependent malic enzyme"/>
    <property type="match status" value="1"/>
</dbReference>
<dbReference type="Gene3D" id="3.40.50.720">
    <property type="entry name" value="NAD(P)-binding Rossmann-like Domain"/>
    <property type="match status" value="1"/>
</dbReference>
<protein>
    <recommendedName>
        <fullName evidence="4">Malic enzyme NAD-binding domain-containing protein</fullName>
    </recommendedName>
</protein>
<keyword evidence="3" id="KW-0472">Membrane</keyword>
<dbReference type="InterPro" id="IPR051674">
    <property type="entry name" value="Malate_Decarboxylase"/>
</dbReference>
<dbReference type="InterPro" id="IPR042112">
    <property type="entry name" value="P_AcTrfase_dom2"/>
</dbReference>
<dbReference type="EMBL" id="CAJNOT010007257">
    <property type="protein sequence ID" value="CAF1503852.1"/>
    <property type="molecule type" value="Genomic_DNA"/>
</dbReference>
<evidence type="ECO:0000313" key="7">
    <source>
        <dbReference type="Proteomes" id="UP000663864"/>
    </source>
</evidence>
<feature type="transmembrane region" description="Helical" evidence="3">
    <location>
        <begin position="37"/>
        <end position="58"/>
    </location>
</feature>
<evidence type="ECO:0000256" key="3">
    <source>
        <dbReference type="SAM" id="Phobius"/>
    </source>
</evidence>
<evidence type="ECO:0000259" key="4">
    <source>
        <dbReference type="SMART" id="SM00919"/>
    </source>
</evidence>
<keyword evidence="2" id="KW-0560">Oxidoreductase</keyword>